<dbReference type="Pfam" id="PF00248">
    <property type="entry name" value="Aldo_ket_red"/>
    <property type="match status" value="1"/>
</dbReference>
<keyword evidence="1" id="KW-0560">Oxidoreductase</keyword>
<reference evidence="3" key="1">
    <citation type="submission" date="2021-04" db="EMBL/GenBank/DDBJ databases">
        <title>Genome seq and assembly of Streptomyces sp. RG38.</title>
        <authorList>
            <person name="Chhetri G."/>
        </authorList>
    </citation>
    <scope>NUCLEOTIDE SEQUENCE</scope>
    <source>
        <strain evidence="3">RG38</strain>
    </source>
</reference>
<dbReference type="GO" id="GO:0005829">
    <property type="term" value="C:cytosol"/>
    <property type="evidence" value="ECO:0007669"/>
    <property type="project" value="TreeGrafter"/>
</dbReference>
<name>A0A940XIB9_9ACTN</name>
<comment type="caution">
    <text evidence="3">The sequence shown here is derived from an EMBL/GenBank/DDBJ whole genome shotgun (WGS) entry which is preliminary data.</text>
</comment>
<dbReference type="InterPro" id="IPR020471">
    <property type="entry name" value="AKR"/>
</dbReference>
<dbReference type="FunFam" id="3.20.20.100:FF:000004">
    <property type="entry name" value="Oxidoreductase, aldo/keto reductase"/>
    <property type="match status" value="1"/>
</dbReference>
<dbReference type="SUPFAM" id="SSF51430">
    <property type="entry name" value="NAD(P)-linked oxidoreductase"/>
    <property type="match status" value="1"/>
</dbReference>
<dbReference type="AlphaFoldDB" id="A0A940XIB9"/>
<evidence type="ECO:0000256" key="1">
    <source>
        <dbReference type="ARBA" id="ARBA00023002"/>
    </source>
</evidence>
<dbReference type="PANTHER" id="PTHR43364">
    <property type="entry name" value="NADH-SPECIFIC METHYLGLYOXAL REDUCTASE-RELATED"/>
    <property type="match status" value="1"/>
</dbReference>
<dbReference type="PRINTS" id="PR00069">
    <property type="entry name" value="ALDKETRDTASE"/>
</dbReference>
<evidence type="ECO:0000313" key="4">
    <source>
        <dbReference type="Proteomes" id="UP000677875"/>
    </source>
</evidence>
<dbReference type="PANTHER" id="PTHR43364:SF4">
    <property type="entry name" value="NAD(P)-LINKED OXIDOREDUCTASE SUPERFAMILY PROTEIN"/>
    <property type="match status" value="1"/>
</dbReference>
<evidence type="ECO:0000259" key="2">
    <source>
        <dbReference type="Pfam" id="PF00248"/>
    </source>
</evidence>
<keyword evidence="4" id="KW-1185">Reference proteome</keyword>
<proteinExistence type="predicted"/>
<dbReference type="RefSeq" id="WP_210867755.1">
    <property type="nucleotide sequence ID" value="NZ_JAGPNL010000001.1"/>
</dbReference>
<evidence type="ECO:0000313" key="3">
    <source>
        <dbReference type="EMBL" id="MBQ0825044.1"/>
    </source>
</evidence>
<dbReference type="InterPro" id="IPR036812">
    <property type="entry name" value="NAD(P)_OxRdtase_dom_sf"/>
</dbReference>
<feature type="domain" description="NADP-dependent oxidoreductase" evidence="2">
    <location>
        <begin position="16"/>
        <end position="307"/>
    </location>
</feature>
<dbReference type="InterPro" id="IPR050523">
    <property type="entry name" value="AKR_Detox_Biosynth"/>
</dbReference>
<organism evidence="3 4">
    <name type="scientific">Streptomyces tagetis</name>
    <dbReference type="NCBI Taxonomy" id="2820809"/>
    <lineage>
        <taxon>Bacteria</taxon>
        <taxon>Bacillati</taxon>
        <taxon>Actinomycetota</taxon>
        <taxon>Actinomycetes</taxon>
        <taxon>Kitasatosporales</taxon>
        <taxon>Streptomycetaceae</taxon>
        <taxon>Streptomyces</taxon>
    </lineage>
</organism>
<dbReference type="EMBL" id="JAGPNL010000001">
    <property type="protein sequence ID" value="MBQ0825044.1"/>
    <property type="molecule type" value="Genomic_DNA"/>
</dbReference>
<protein>
    <submittedName>
        <fullName evidence="3">Aldo/keto reductase family protein</fullName>
    </submittedName>
</protein>
<dbReference type="Gene3D" id="3.20.20.100">
    <property type="entry name" value="NADP-dependent oxidoreductase domain"/>
    <property type="match status" value="1"/>
</dbReference>
<gene>
    <name evidence="3" type="ORF">J5Y05_00740</name>
</gene>
<dbReference type="CDD" id="cd19074">
    <property type="entry name" value="Aldo_ket_red_shaker-like"/>
    <property type="match status" value="1"/>
</dbReference>
<dbReference type="GO" id="GO:0016491">
    <property type="term" value="F:oxidoreductase activity"/>
    <property type="evidence" value="ECO:0007669"/>
    <property type="project" value="UniProtKB-KW"/>
</dbReference>
<accession>A0A940XIB9</accession>
<dbReference type="Proteomes" id="UP000677875">
    <property type="component" value="Unassembled WGS sequence"/>
</dbReference>
<dbReference type="InterPro" id="IPR023210">
    <property type="entry name" value="NADP_OxRdtase_dom"/>
</dbReference>
<sequence>MEHRHLGHSGLRISEIVFGNLLYPDDSTPDETVLSCLRAALDCGITTFDTADIYGMGRSESLLGRALAGSPRESVVICTKVFFPTGAGPNGSGLSRKHVREAIDASLRRLGTDYVDLYTAHRYDPQTPLEETMTAFADLVRAGKVLYLGVSEWTAEQIREAAALAGELRVQLVYHMPQYSALWRAPESEVVPVCEPLGISQIPYFTLAQGVLTGKYAPGAPPPPDSRADTGLVGGRAAFMRRMLTDDVLERVRQLEPLAKETGLTTAQLSLAWLLHRPNVAGAVVGASRAEQVRENAGASGVQMDAGLLACVDDILTPVAVHSSAT</sequence>